<feature type="region of interest" description="Disordered" evidence="1">
    <location>
        <begin position="122"/>
        <end position="142"/>
    </location>
</feature>
<evidence type="ECO:0000313" key="3">
    <source>
        <dbReference type="Proteomes" id="UP001054857"/>
    </source>
</evidence>
<organism evidence="2 3">
    <name type="scientific">Astrephomene gubernaculifera</name>
    <dbReference type="NCBI Taxonomy" id="47775"/>
    <lineage>
        <taxon>Eukaryota</taxon>
        <taxon>Viridiplantae</taxon>
        <taxon>Chlorophyta</taxon>
        <taxon>core chlorophytes</taxon>
        <taxon>Chlorophyceae</taxon>
        <taxon>CS clade</taxon>
        <taxon>Chlamydomonadales</taxon>
        <taxon>Astrephomenaceae</taxon>
        <taxon>Astrephomene</taxon>
    </lineage>
</organism>
<protein>
    <submittedName>
        <fullName evidence="2">Uncharacterized protein</fullName>
    </submittedName>
</protein>
<keyword evidence="3" id="KW-1185">Reference proteome</keyword>
<dbReference type="Proteomes" id="UP001054857">
    <property type="component" value="Unassembled WGS sequence"/>
</dbReference>
<evidence type="ECO:0000256" key="1">
    <source>
        <dbReference type="SAM" id="MobiDB-lite"/>
    </source>
</evidence>
<reference evidence="2 3" key="1">
    <citation type="journal article" date="2021" name="Sci. Rep.">
        <title>Genome sequencing of the multicellular alga Astrephomene provides insights into convergent evolution of germ-soma differentiation.</title>
        <authorList>
            <person name="Yamashita S."/>
            <person name="Yamamoto K."/>
            <person name="Matsuzaki R."/>
            <person name="Suzuki S."/>
            <person name="Yamaguchi H."/>
            <person name="Hirooka S."/>
            <person name="Minakuchi Y."/>
            <person name="Miyagishima S."/>
            <person name="Kawachi M."/>
            <person name="Toyoda A."/>
            <person name="Nozaki H."/>
        </authorList>
    </citation>
    <scope>NUCLEOTIDE SEQUENCE [LARGE SCALE GENOMIC DNA]</scope>
    <source>
        <strain evidence="2 3">NIES-4017</strain>
    </source>
</reference>
<feature type="non-terminal residue" evidence="2">
    <location>
        <position position="1"/>
    </location>
</feature>
<proteinExistence type="predicted"/>
<sequence>GDQGAGAEAAVADGLRSLAALLCCRRPHHLAAAVLQSLVQGLSRARALLLEVAADISAAPKPPASTSAAAPRPPGAAAAEAARIATAAAEALPYLPDGLWLTPLQPTLSGALTAASEAAWQAGGGGGAGPGAPCVPTQAVGE</sequence>
<name>A0AAD3HMM0_9CHLO</name>
<accession>A0AAD3HMM0</accession>
<dbReference type="EMBL" id="BMAR01000013">
    <property type="protein sequence ID" value="GFR46176.1"/>
    <property type="molecule type" value="Genomic_DNA"/>
</dbReference>
<dbReference type="AlphaFoldDB" id="A0AAD3HMM0"/>
<comment type="caution">
    <text evidence="2">The sequence shown here is derived from an EMBL/GenBank/DDBJ whole genome shotgun (WGS) entry which is preliminary data.</text>
</comment>
<feature type="non-terminal residue" evidence="2">
    <location>
        <position position="142"/>
    </location>
</feature>
<evidence type="ECO:0000313" key="2">
    <source>
        <dbReference type="EMBL" id="GFR46176.1"/>
    </source>
</evidence>
<gene>
    <name evidence="2" type="ORF">Agub_g7705</name>
</gene>